<organism evidence="2 3">
    <name type="scientific">Amycolatopsis camponoti</name>
    <dbReference type="NCBI Taxonomy" id="2606593"/>
    <lineage>
        <taxon>Bacteria</taxon>
        <taxon>Bacillati</taxon>
        <taxon>Actinomycetota</taxon>
        <taxon>Actinomycetes</taxon>
        <taxon>Pseudonocardiales</taxon>
        <taxon>Pseudonocardiaceae</taxon>
        <taxon>Amycolatopsis</taxon>
    </lineage>
</organism>
<gene>
    <name evidence="2" type="ORF">AA23TX_03384</name>
</gene>
<sequence>MIRARSGVAFTGLRPAVINSFRSACGPPWGACPARRRRALLHPLARSTALPVSWSAAHGAADTFGHRDLLERVLQPFQLVDQWLREFVADGKSLVAGVGEECVQHARVPVGASSGMGCRAPGCRGSRCWMPSVDDADSVADRGRESGGAAGAHSDGDPRVVRGRVQHVTAGGGVEPSVRFGSVRCWRAGRTAVHARSRPRARSPVAHWRALWLRHRDRCVTIASAAATSRRYHSDRHECPDQQE</sequence>
<evidence type="ECO:0000313" key="2">
    <source>
        <dbReference type="EMBL" id="VVJ18363.1"/>
    </source>
</evidence>
<keyword evidence="3" id="KW-1185">Reference proteome</keyword>
<evidence type="ECO:0000256" key="1">
    <source>
        <dbReference type="SAM" id="MobiDB-lite"/>
    </source>
</evidence>
<accession>A0A6I8LNA9</accession>
<dbReference type="AlphaFoldDB" id="A0A6I8LNA9"/>
<protein>
    <submittedName>
        <fullName evidence="2">Uncharacterized protein</fullName>
    </submittedName>
</protein>
<reference evidence="2 3" key="1">
    <citation type="submission" date="2019-09" db="EMBL/GenBank/DDBJ databases">
        <authorList>
            <person name="Leyn A S."/>
        </authorList>
    </citation>
    <scope>NUCLEOTIDE SEQUENCE [LARGE SCALE GENOMIC DNA]</scope>
    <source>
        <strain evidence="2">AA231_1</strain>
    </source>
</reference>
<feature type="region of interest" description="Disordered" evidence="1">
    <location>
        <begin position="139"/>
        <end position="159"/>
    </location>
</feature>
<dbReference type="Proteomes" id="UP000399805">
    <property type="component" value="Unassembled WGS sequence"/>
</dbReference>
<dbReference type="EMBL" id="CABVGP010000001">
    <property type="protein sequence ID" value="VVJ18363.1"/>
    <property type="molecule type" value="Genomic_DNA"/>
</dbReference>
<evidence type="ECO:0000313" key="3">
    <source>
        <dbReference type="Proteomes" id="UP000399805"/>
    </source>
</evidence>
<proteinExistence type="predicted"/>
<name>A0A6I8LNA9_9PSEU</name>